<proteinExistence type="inferred from homology"/>
<keyword evidence="6 8" id="KW-0378">Hydrolase</keyword>
<evidence type="ECO:0000256" key="5">
    <source>
        <dbReference type="ARBA" id="ARBA00022759"/>
    </source>
</evidence>
<name>A0A075MVE6_9ARCH</name>
<feature type="binding site" evidence="8">
    <location>
        <position position="81"/>
    </location>
    <ligand>
        <name>Zn(2+)</name>
        <dbReference type="ChEBI" id="CHEBI:29105"/>
    </ligand>
</feature>
<feature type="binding site" evidence="8">
    <location>
        <position position="78"/>
    </location>
    <ligand>
        <name>Zn(2+)</name>
        <dbReference type="ChEBI" id="CHEBI:29105"/>
    </ligand>
</feature>
<dbReference type="GO" id="GO:0008270">
    <property type="term" value="F:zinc ion binding"/>
    <property type="evidence" value="ECO:0007669"/>
    <property type="project" value="UniProtKB-UniRule"/>
</dbReference>
<dbReference type="InterPro" id="IPR007175">
    <property type="entry name" value="Rpr2/Snm1/Rpp21"/>
</dbReference>
<comment type="function">
    <text evidence="8">Part of ribonuclease P, a protein complex that generates mature tRNA molecules by cleaving their 5'-ends.</text>
</comment>
<dbReference type="AlphaFoldDB" id="A0A075MVE6"/>
<dbReference type="GO" id="GO:0030677">
    <property type="term" value="C:ribonuclease P complex"/>
    <property type="evidence" value="ECO:0007669"/>
    <property type="project" value="UniProtKB-UniRule"/>
</dbReference>
<dbReference type="GO" id="GO:0001682">
    <property type="term" value="P:tRNA 5'-leader removal"/>
    <property type="evidence" value="ECO:0007669"/>
    <property type="project" value="UniProtKB-UniRule"/>
</dbReference>
<feature type="binding site" evidence="8">
    <location>
        <position position="52"/>
    </location>
    <ligand>
        <name>Zn(2+)</name>
        <dbReference type="ChEBI" id="CHEBI:29105"/>
    </ligand>
</feature>
<feature type="binding site" evidence="8">
    <location>
        <position position="49"/>
    </location>
    <ligand>
        <name>Zn(2+)</name>
        <dbReference type="ChEBI" id="CHEBI:29105"/>
    </ligand>
</feature>
<dbReference type="HAMAP" id="MF_00757">
    <property type="entry name" value="RNase_P_4"/>
    <property type="match status" value="1"/>
</dbReference>
<comment type="subunit">
    <text evidence="8">Consists of a catalytic RNA component and at least 4-5 protein subunits.</text>
</comment>
<evidence type="ECO:0000256" key="3">
    <source>
        <dbReference type="ARBA" id="ARBA00022722"/>
    </source>
</evidence>
<keyword evidence="5 8" id="KW-0255">Endonuclease</keyword>
<dbReference type="HOGENOM" id="CLU_079140_3_2_2"/>
<dbReference type="PIRSF" id="PIRSF004878">
    <property type="entry name" value="RNase_P_4"/>
    <property type="match status" value="1"/>
</dbReference>
<dbReference type="PANTHER" id="PTHR14742:SF0">
    <property type="entry name" value="RIBONUCLEASE P PROTEIN SUBUNIT P21"/>
    <property type="match status" value="1"/>
</dbReference>
<keyword evidence="3 8" id="KW-0540">Nuclease</keyword>
<dbReference type="Pfam" id="PF04032">
    <property type="entry name" value="Rpr2"/>
    <property type="match status" value="1"/>
</dbReference>
<gene>
    <name evidence="8" type="primary">rnp4</name>
    <name evidence="9" type="ORF">NTE_03109</name>
</gene>
<dbReference type="RefSeq" id="WP_148701590.1">
    <property type="nucleotide sequence ID" value="NZ_CP007174.1"/>
</dbReference>
<evidence type="ECO:0000256" key="7">
    <source>
        <dbReference type="ARBA" id="ARBA00022833"/>
    </source>
</evidence>
<accession>A0A075MVE6</accession>
<dbReference type="KEGG" id="nev:NTE_03109"/>
<sequence>MARERIEILVAGALKEQDAALASRRAHLAKKIAMRHRVRMPYEIRQLYCKKCKAFIVPGRTARVRVGRSGTKAVRVTCALCGHTYRKVISKSSHYKDL</sequence>
<dbReference type="Proteomes" id="UP000028194">
    <property type="component" value="Chromosome"/>
</dbReference>
<dbReference type="GO" id="GO:0005737">
    <property type="term" value="C:cytoplasm"/>
    <property type="evidence" value="ECO:0007669"/>
    <property type="project" value="UniProtKB-SubCell"/>
</dbReference>
<dbReference type="PANTHER" id="PTHR14742">
    <property type="entry name" value="RIBONUCLEASE P SUBUNIT P21"/>
    <property type="match status" value="1"/>
</dbReference>
<dbReference type="GeneID" id="41598769"/>
<comment type="similarity">
    <text evidence="8">Belongs to the eukaryotic/archaeal RNase P protein component 4 family.</text>
</comment>
<dbReference type="Gene3D" id="1.20.5.420">
    <property type="entry name" value="Immunoglobulin FC, subunit C"/>
    <property type="match status" value="1"/>
</dbReference>
<keyword evidence="10" id="KW-1185">Reference proteome</keyword>
<keyword evidence="2 8" id="KW-0819">tRNA processing</keyword>
<evidence type="ECO:0000256" key="2">
    <source>
        <dbReference type="ARBA" id="ARBA00022694"/>
    </source>
</evidence>
<keyword evidence="1 8" id="KW-0963">Cytoplasm</keyword>
<keyword evidence="4 8" id="KW-0479">Metal-binding</keyword>
<evidence type="ECO:0000256" key="6">
    <source>
        <dbReference type="ARBA" id="ARBA00022801"/>
    </source>
</evidence>
<dbReference type="EC" id="3.1.26.5" evidence="8"/>
<dbReference type="OrthoDB" id="10058at2157"/>
<dbReference type="STRING" id="1459636.NTE_03109"/>
<evidence type="ECO:0000256" key="4">
    <source>
        <dbReference type="ARBA" id="ARBA00022723"/>
    </source>
</evidence>
<comment type="catalytic activity">
    <reaction evidence="8">
        <text>Endonucleolytic cleavage of RNA, removing 5'-extranucleotides from tRNA precursor.</text>
        <dbReference type="EC" id="3.1.26.5"/>
    </reaction>
</comment>
<dbReference type="GO" id="GO:0004526">
    <property type="term" value="F:ribonuclease P activity"/>
    <property type="evidence" value="ECO:0007669"/>
    <property type="project" value="UniProtKB-UniRule"/>
</dbReference>
<organism evidence="9 10">
    <name type="scientific">Candidatus Nitrososphaera evergladensis SR1</name>
    <dbReference type="NCBI Taxonomy" id="1459636"/>
    <lineage>
        <taxon>Archaea</taxon>
        <taxon>Nitrososphaerota</taxon>
        <taxon>Nitrososphaeria</taxon>
        <taxon>Nitrososphaerales</taxon>
        <taxon>Nitrososphaeraceae</taxon>
        <taxon>Nitrososphaera</taxon>
    </lineage>
</organism>
<evidence type="ECO:0000256" key="1">
    <source>
        <dbReference type="ARBA" id="ARBA00022490"/>
    </source>
</evidence>
<comment type="cofactor">
    <cofactor evidence="8">
        <name>Zn(2+)</name>
        <dbReference type="ChEBI" id="CHEBI:29105"/>
    </cofactor>
    <text evidence="8">Binds 1 zinc ion per subunit.</text>
</comment>
<dbReference type="InterPro" id="IPR016432">
    <property type="entry name" value="RNP4"/>
</dbReference>
<dbReference type="EMBL" id="CP007174">
    <property type="protein sequence ID" value="AIF85143.1"/>
    <property type="molecule type" value="Genomic_DNA"/>
</dbReference>
<dbReference type="eggNOG" id="arCOG04345">
    <property type="taxonomic scope" value="Archaea"/>
</dbReference>
<protein>
    <recommendedName>
        <fullName evidence="8">Ribonuclease P protein component 4</fullName>
        <shortName evidence="8">RNase P component 4</shortName>
        <ecNumber evidence="8">3.1.26.5</ecNumber>
    </recommendedName>
    <alternativeName>
        <fullName evidence="8">Rpp21</fullName>
    </alternativeName>
</protein>
<evidence type="ECO:0000256" key="8">
    <source>
        <dbReference type="HAMAP-Rule" id="MF_00757"/>
    </source>
</evidence>
<reference evidence="9 10" key="1">
    <citation type="journal article" date="2014" name="PLoS ONE">
        <title>Genome Sequence of Candidatus Nitrososphaera evergladensis from Group I.1b Enriched from Everglades Soil Reveals Novel Genomic Features of the Ammonia-Oxidizing Archaea.</title>
        <authorList>
            <person name="Zhalnina K.V."/>
            <person name="Dias R."/>
            <person name="Leonard M.T."/>
            <person name="Dorr de Quadros P."/>
            <person name="Camargo F.A."/>
            <person name="Drew J.C."/>
            <person name="Farmerie W.G."/>
            <person name="Daroub S.H."/>
            <person name="Triplett E.W."/>
        </authorList>
    </citation>
    <scope>NUCLEOTIDE SEQUENCE [LARGE SCALE GENOMIC DNA]</scope>
    <source>
        <strain evidence="9 10">SR1</strain>
    </source>
</reference>
<evidence type="ECO:0000313" key="10">
    <source>
        <dbReference type="Proteomes" id="UP000028194"/>
    </source>
</evidence>
<dbReference type="Gene3D" id="6.20.50.20">
    <property type="match status" value="1"/>
</dbReference>
<keyword evidence="7 8" id="KW-0862">Zinc</keyword>
<evidence type="ECO:0000313" key="9">
    <source>
        <dbReference type="EMBL" id="AIF85143.1"/>
    </source>
</evidence>
<comment type="subcellular location">
    <subcellularLocation>
        <location evidence="8">Cytoplasm</location>
    </subcellularLocation>
</comment>